<keyword evidence="3" id="KW-0472">Membrane</keyword>
<keyword evidence="1" id="KW-0862">Zinc</keyword>
<feature type="compositionally biased region" description="Low complexity" evidence="2">
    <location>
        <begin position="1"/>
        <end position="11"/>
    </location>
</feature>
<proteinExistence type="predicted"/>
<keyword evidence="3" id="KW-0812">Transmembrane</keyword>
<dbReference type="PANTHER" id="PTHR45676:SF88">
    <property type="entry name" value="RING-H2 FINGER PROTEIN ATL33"/>
    <property type="match status" value="1"/>
</dbReference>
<accession>A0ABD1SRD3</accession>
<dbReference type="AlphaFoldDB" id="A0ABD1SRD3"/>
<dbReference type="SMART" id="SM00184">
    <property type="entry name" value="RING"/>
    <property type="match status" value="1"/>
</dbReference>
<keyword evidence="3" id="KW-1133">Transmembrane helix</keyword>
<gene>
    <name evidence="5" type="ORF">Fot_36751</name>
</gene>
<keyword evidence="6" id="KW-1185">Reference proteome</keyword>
<dbReference type="EMBL" id="JBFOLJ010000010">
    <property type="protein sequence ID" value="KAL2502903.1"/>
    <property type="molecule type" value="Genomic_DNA"/>
</dbReference>
<dbReference type="PANTHER" id="PTHR45676">
    <property type="entry name" value="RING-H2 FINGER PROTEIN ATL51-RELATED"/>
    <property type="match status" value="1"/>
</dbReference>
<evidence type="ECO:0000256" key="3">
    <source>
        <dbReference type="SAM" id="Phobius"/>
    </source>
</evidence>
<name>A0ABD1SRD3_9LAMI</name>
<feature type="region of interest" description="Disordered" evidence="2">
    <location>
        <begin position="1"/>
        <end position="27"/>
    </location>
</feature>
<organism evidence="5 6">
    <name type="scientific">Forsythia ovata</name>
    <dbReference type="NCBI Taxonomy" id="205694"/>
    <lineage>
        <taxon>Eukaryota</taxon>
        <taxon>Viridiplantae</taxon>
        <taxon>Streptophyta</taxon>
        <taxon>Embryophyta</taxon>
        <taxon>Tracheophyta</taxon>
        <taxon>Spermatophyta</taxon>
        <taxon>Magnoliopsida</taxon>
        <taxon>eudicotyledons</taxon>
        <taxon>Gunneridae</taxon>
        <taxon>Pentapetalae</taxon>
        <taxon>asterids</taxon>
        <taxon>lamiids</taxon>
        <taxon>Lamiales</taxon>
        <taxon>Oleaceae</taxon>
        <taxon>Forsythieae</taxon>
        <taxon>Forsythia</taxon>
    </lineage>
</organism>
<dbReference type="InterPro" id="IPR001841">
    <property type="entry name" value="Znf_RING"/>
</dbReference>
<evidence type="ECO:0000313" key="6">
    <source>
        <dbReference type="Proteomes" id="UP001604277"/>
    </source>
</evidence>
<evidence type="ECO:0000313" key="5">
    <source>
        <dbReference type="EMBL" id="KAL2502903.1"/>
    </source>
</evidence>
<dbReference type="PROSITE" id="PS50089">
    <property type="entry name" value="ZF_RING_2"/>
    <property type="match status" value="1"/>
</dbReference>
<feature type="transmembrane region" description="Helical" evidence="3">
    <location>
        <begin position="33"/>
        <end position="54"/>
    </location>
</feature>
<dbReference type="Gene3D" id="3.30.40.10">
    <property type="entry name" value="Zinc/RING finger domain, C3HC4 (zinc finger)"/>
    <property type="match status" value="1"/>
</dbReference>
<dbReference type="Pfam" id="PF13639">
    <property type="entry name" value="zf-RING_2"/>
    <property type="match status" value="1"/>
</dbReference>
<feature type="domain" description="RING-type" evidence="4">
    <location>
        <begin position="103"/>
        <end position="145"/>
    </location>
</feature>
<reference evidence="6" key="1">
    <citation type="submission" date="2024-07" db="EMBL/GenBank/DDBJ databases">
        <title>Two chromosome-level genome assemblies of Korean endemic species Abeliophyllum distichum and Forsythia ovata (Oleaceae).</title>
        <authorList>
            <person name="Jang H."/>
        </authorList>
    </citation>
    <scope>NUCLEOTIDE SEQUENCE [LARGE SCALE GENOMIC DNA]</scope>
</reference>
<sequence length="176" mass="19684">MINTTTTTTTTNSSAPPPFPDAQPQTSDISPRTAILCLVAVITTPFLIYTFFVAMKFPWNPFRRPSRSSDRPIGEVSCNDKEFELVCGVRKEARAKETAGSECPVCLSVFIEGEEIRQLNACKHAFHVECIDKWLYSHSNCPVCRVSVPVKRFKRASNLGREEDFRQGLPDAANLI</sequence>
<protein>
    <submittedName>
        <fullName evidence="5">RING-H2 finger protein ATL33</fullName>
    </submittedName>
</protein>
<dbReference type="CDD" id="cd16461">
    <property type="entry name" value="RING-H2_EL5-like"/>
    <property type="match status" value="1"/>
</dbReference>
<evidence type="ECO:0000256" key="2">
    <source>
        <dbReference type="SAM" id="MobiDB-lite"/>
    </source>
</evidence>
<keyword evidence="1" id="KW-0863">Zinc-finger</keyword>
<dbReference type="Proteomes" id="UP001604277">
    <property type="component" value="Unassembled WGS sequence"/>
</dbReference>
<evidence type="ECO:0000259" key="4">
    <source>
        <dbReference type="PROSITE" id="PS50089"/>
    </source>
</evidence>
<dbReference type="InterPro" id="IPR013083">
    <property type="entry name" value="Znf_RING/FYVE/PHD"/>
</dbReference>
<dbReference type="SUPFAM" id="SSF57850">
    <property type="entry name" value="RING/U-box"/>
    <property type="match status" value="1"/>
</dbReference>
<comment type="caution">
    <text evidence="5">The sequence shown here is derived from an EMBL/GenBank/DDBJ whole genome shotgun (WGS) entry which is preliminary data.</text>
</comment>
<keyword evidence="1" id="KW-0479">Metal-binding</keyword>
<evidence type="ECO:0000256" key="1">
    <source>
        <dbReference type="PROSITE-ProRule" id="PRU00175"/>
    </source>
</evidence>
<dbReference type="GO" id="GO:0008270">
    <property type="term" value="F:zinc ion binding"/>
    <property type="evidence" value="ECO:0007669"/>
    <property type="project" value="UniProtKB-KW"/>
</dbReference>